<dbReference type="GO" id="GO:0016740">
    <property type="term" value="F:transferase activity"/>
    <property type="evidence" value="ECO:0007669"/>
    <property type="project" value="UniProtKB-KW"/>
</dbReference>
<dbReference type="Gene3D" id="3.30.1540.10">
    <property type="entry name" value="formyl-coa transferase, domain 3"/>
    <property type="match status" value="2"/>
</dbReference>
<dbReference type="PANTHER" id="PTHR48228">
    <property type="entry name" value="SUCCINYL-COA--D-CITRAMALATE COA-TRANSFERASE"/>
    <property type="match status" value="1"/>
</dbReference>
<accession>A0A2I2KS81</accession>
<sequence length="850" mass="89085">MSGICAGLTVVEVGSGSVAASIAGMVLADAGARLVKVEPPAGDTLRGRNPSGFLVWNRGKDSVVADLRERDGRERLRRLAASADVVIEALAPGRADGWGVGAGDLRALNARLVHCSITAFGRTGPYARVKGRDELVAAKLGLWSRGAFGFRDGPQMYPVAWPSFGAAMQSVAGVLGALLVRERTGRGQRVDATLFAGLDPLDYFVATVVQLTAKRGEKPSGDARSAISASRYGVLVATKDSRFIQTSTMLGHQARALCEAAGILDIVEADARFAGMPTFATAEIAQEWEDLLLAAFRSRDLEHWMPRLLASPDIAFEVSRTPEQGLDHPQIVHNGDVITIDDPWLGPVREVGPIGHFSATPMDPRRSAPALGEPAAWAPDDNAEAEPAAPATSPMPAGGAVPAGVTAAAGGGVAAGGDGYGGDGDGGAGGPDANPQAPPFAGTTIVEFGYFYAMPYATVMLAELGARVIKIEDGAGDPHRMSFGPEVATAKTTAGKESLSVNLRSEEGRRVAHRLIATADVFVTGFRSGVAERLGLGEKELRALNPRLLYVHAAGYGTEGPYAHRALYAQAAQAVGGSFGRQVGHWTEPSRSLDMSVIELQAIVIPRLGQVVDGDSNAALSLLAALALGIYHQRRTGIGQRLNTSMIAANAFAYSDDFCTYADKPPAPIVDEEAWGTCALGRCYPAAAGSYVCLVVRSEPELRALFAELGLPAPDDDARFATATARAEHDDVLAALLAERFAERPAAEWERALVAAGVGCVEADLRGHAIVTSFDARLRDAGLTTVYAHPLFGDLVRAAPCVTFSETPSRLGVPCVRGENNHALLAELGHTADEIARLEHAGAVVPSTID</sequence>
<dbReference type="InterPro" id="IPR044855">
    <property type="entry name" value="CoA-Trfase_III_dom3_sf"/>
</dbReference>
<organism evidence="2 3">
    <name type="scientific">Frankia canadensis</name>
    <dbReference type="NCBI Taxonomy" id="1836972"/>
    <lineage>
        <taxon>Bacteria</taxon>
        <taxon>Bacillati</taxon>
        <taxon>Actinomycetota</taxon>
        <taxon>Actinomycetes</taxon>
        <taxon>Frankiales</taxon>
        <taxon>Frankiaceae</taxon>
        <taxon>Frankia</taxon>
    </lineage>
</organism>
<gene>
    <name evidence="2" type="ORF">FRACA_2550007</name>
</gene>
<name>A0A2I2KS81_9ACTN</name>
<proteinExistence type="predicted"/>
<evidence type="ECO:0000313" key="3">
    <source>
        <dbReference type="Proteomes" id="UP000234331"/>
    </source>
</evidence>
<dbReference type="EMBL" id="FZMO01000174">
    <property type="protein sequence ID" value="SNQ48524.1"/>
    <property type="molecule type" value="Genomic_DNA"/>
</dbReference>
<dbReference type="Proteomes" id="UP000234331">
    <property type="component" value="Unassembled WGS sequence"/>
</dbReference>
<keyword evidence="3" id="KW-1185">Reference proteome</keyword>
<feature type="region of interest" description="Disordered" evidence="1">
    <location>
        <begin position="359"/>
        <end position="397"/>
    </location>
</feature>
<dbReference type="Pfam" id="PF02515">
    <property type="entry name" value="CoA_transf_3"/>
    <property type="match status" value="2"/>
</dbReference>
<dbReference type="RefSeq" id="WP_207770322.1">
    <property type="nucleotide sequence ID" value="NZ_FZMO01000174.1"/>
</dbReference>
<dbReference type="PANTHER" id="PTHR48228:SF7">
    <property type="entry name" value="FATTY ACYL-COA TRANSFERASE RV3272-RELATED"/>
    <property type="match status" value="1"/>
</dbReference>
<dbReference type="Gene3D" id="3.40.50.10540">
    <property type="entry name" value="Crotonobetainyl-coa:carnitine coa-transferase, domain 1"/>
    <property type="match status" value="2"/>
</dbReference>
<dbReference type="SUPFAM" id="SSF89796">
    <property type="entry name" value="CoA-transferase family III (CaiB/BaiF)"/>
    <property type="match status" value="2"/>
</dbReference>
<keyword evidence="2" id="KW-0808">Transferase</keyword>
<feature type="compositionally biased region" description="Low complexity" evidence="1">
    <location>
        <begin position="374"/>
        <end position="397"/>
    </location>
</feature>
<evidence type="ECO:0000256" key="1">
    <source>
        <dbReference type="SAM" id="MobiDB-lite"/>
    </source>
</evidence>
<protein>
    <submittedName>
        <fullName evidence="2">CoA-transferase</fullName>
    </submittedName>
</protein>
<reference evidence="2 3" key="1">
    <citation type="submission" date="2017-06" db="EMBL/GenBank/DDBJ databases">
        <authorList>
            <person name="Kim H.J."/>
            <person name="Triplett B.A."/>
        </authorList>
    </citation>
    <scope>NUCLEOTIDE SEQUENCE [LARGE SCALE GENOMIC DNA]</scope>
    <source>
        <strain evidence="2">FRACA_ARgP5</strain>
    </source>
</reference>
<dbReference type="InterPro" id="IPR003673">
    <property type="entry name" value="CoA-Trfase_fam_III"/>
</dbReference>
<dbReference type="InterPro" id="IPR023606">
    <property type="entry name" value="CoA-Trfase_III_dom_1_sf"/>
</dbReference>
<dbReference type="AlphaFoldDB" id="A0A2I2KS81"/>
<dbReference type="InterPro" id="IPR050509">
    <property type="entry name" value="CoA-transferase_III"/>
</dbReference>
<evidence type="ECO:0000313" key="2">
    <source>
        <dbReference type="EMBL" id="SNQ48524.1"/>
    </source>
</evidence>